<dbReference type="AlphaFoldDB" id="E6QT52"/>
<protein>
    <submittedName>
        <fullName evidence="1">Uncharacterized protein</fullName>
    </submittedName>
</protein>
<sequence length="67" mass="7694">MEMQRAFLDGKSAGENWRCSLTRIFTVRPQVKTIPRQPQLACGSFMFIIVKRAAHVKDRSRTHSVTC</sequence>
<reference evidence="1" key="1">
    <citation type="submission" date="2009-10" db="EMBL/GenBank/DDBJ databases">
        <title>Diversity of trophic interactions inside an arsenic-rich microbial ecosystem.</title>
        <authorList>
            <person name="Bertin P.N."/>
            <person name="Heinrich-Salmeron A."/>
            <person name="Pelletier E."/>
            <person name="Goulhen-Chollet F."/>
            <person name="Arsene-Ploetze F."/>
            <person name="Gallien S."/>
            <person name="Calteau A."/>
            <person name="Vallenet D."/>
            <person name="Casiot C."/>
            <person name="Chane-Woon-Ming B."/>
            <person name="Giloteaux L."/>
            <person name="Barakat M."/>
            <person name="Bonnefoy V."/>
            <person name="Bruneel O."/>
            <person name="Chandler M."/>
            <person name="Cleiss J."/>
            <person name="Duran R."/>
            <person name="Elbaz-Poulichet F."/>
            <person name="Fonknechten N."/>
            <person name="Lauga B."/>
            <person name="Mornico D."/>
            <person name="Ortet P."/>
            <person name="Schaeffer C."/>
            <person name="Siguier P."/>
            <person name="Alexander Thil Smith A."/>
            <person name="Van Dorsselaer A."/>
            <person name="Weissenbach J."/>
            <person name="Medigue C."/>
            <person name="Le Paslier D."/>
        </authorList>
    </citation>
    <scope>NUCLEOTIDE SEQUENCE</scope>
</reference>
<organism evidence="1">
    <name type="scientific">mine drainage metagenome</name>
    <dbReference type="NCBI Taxonomy" id="410659"/>
    <lineage>
        <taxon>unclassified sequences</taxon>
        <taxon>metagenomes</taxon>
        <taxon>ecological metagenomes</taxon>
    </lineage>
</organism>
<accession>E6QT52</accession>
<name>E6QT52_9ZZZZ</name>
<gene>
    <name evidence="1" type="ORF">CARN7_1202</name>
</gene>
<evidence type="ECO:0000313" key="1">
    <source>
        <dbReference type="EMBL" id="CBI10424.1"/>
    </source>
</evidence>
<proteinExistence type="predicted"/>
<dbReference type="EMBL" id="CABR01000083">
    <property type="protein sequence ID" value="CBI10424.1"/>
    <property type="molecule type" value="Genomic_DNA"/>
</dbReference>
<comment type="caution">
    <text evidence="1">The sequence shown here is derived from an EMBL/GenBank/DDBJ whole genome shotgun (WGS) entry which is preliminary data.</text>
</comment>